<dbReference type="GO" id="GO:0046872">
    <property type="term" value="F:metal ion binding"/>
    <property type="evidence" value="ECO:0007669"/>
    <property type="project" value="InterPro"/>
</dbReference>
<gene>
    <name evidence="2" type="ORF">I6J18_00385</name>
</gene>
<dbReference type="InterPro" id="IPR009078">
    <property type="entry name" value="Ferritin-like_SF"/>
</dbReference>
<reference evidence="2 3" key="1">
    <citation type="submission" date="2021-01" db="EMBL/GenBank/DDBJ databases">
        <title>FDA dAtabase for Regulatory Grade micrObial Sequences (FDA-ARGOS): Supporting development and validation of Infectious Disease Dx tests.</title>
        <authorList>
            <person name="Nelson B."/>
            <person name="Plummer A."/>
            <person name="Tallon L."/>
            <person name="Sadzewicz L."/>
            <person name="Zhao X."/>
            <person name="Boylan J."/>
            <person name="Ott S."/>
            <person name="Bowen H."/>
            <person name="Vavikolanu K."/>
            <person name="Mehta A."/>
            <person name="Aluvathingal J."/>
            <person name="Nadendla S."/>
            <person name="Myers T."/>
            <person name="Yan Y."/>
            <person name="Sichtig H."/>
        </authorList>
    </citation>
    <scope>NUCLEOTIDE SEQUENCE [LARGE SCALE GENOMIC DNA]</scope>
    <source>
        <strain evidence="2 3">FDAARGOS_1161</strain>
    </source>
</reference>
<dbReference type="Proteomes" id="UP000595254">
    <property type="component" value="Chromosome"/>
</dbReference>
<evidence type="ECO:0000259" key="1">
    <source>
        <dbReference type="Pfam" id="PF02915"/>
    </source>
</evidence>
<organism evidence="2 3">
    <name type="scientific">Peribacillus psychrosaccharolyticus</name>
    <name type="common">Bacillus psychrosaccharolyticus</name>
    <dbReference type="NCBI Taxonomy" id="1407"/>
    <lineage>
        <taxon>Bacteria</taxon>
        <taxon>Bacillati</taxon>
        <taxon>Bacillota</taxon>
        <taxon>Bacilli</taxon>
        <taxon>Bacillales</taxon>
        <taxon>Bacillaceae</taxon>
        <taxon>Peribacillus</taxon>
    </lineage>
</organism>
<dbReference type="InterPro" id="IPR003251">
    <property type="entry name" value="Rr_diiron-bd_dom"/>
</dbReference>
<dbReference type="CDD" id="cd00657">
    <property type="entry name" value="Ferritin_like"/>
    <property type="match status" value="1"/>
</dbReference>
<keyword evidence="3" id="KW-1185">Reference proteome</keyword>
<dbReference type="SUPFAM" id="SSF47240">
    <property type="entry name" value="Ferritin-like"/>
    <property type="match status" value="1"/>
</dbReference>
<feature type="domain" description="Rubrerythrin diiron-binding" evidence="1">
    <location>
        <begin position="89"/>
        <end position="139"/>
    </location>
</feature>
<sequence>MYYQDPYNREQELIKDLEKAINGEYSAIQCYERLAGMTKDAKERNRILEIRQDEIKHFTAFSGIYEALTGTKPTPQIIGFCPTKYLAGLEASIIDEQETVDDYLNIAQTAENRMIKKAFRDAATDEQNHAVWFLYFYTKNK</sequence>
<evidence type="ECO:0000313" key="3">
    <source>
        <dbReference type="Proteomes" id="UP000595254"/>
    </source>
</evidence>
<accession>A0A974NMN9</accession>
<dbReference type="Pfam" id="PF02915">
    <property type="entry name" value="Rubrerythrin"/>
    <property type="match status" value="1"/>
</dbReference>
<dbReference type="RefSeq" id="WP_040375364.1">
    <property type="nucleotide sequence ID" value="NZ_CP068053.1"/>
</dbReference>
<dbReference type="EMBL" id="CP068053">
    <property type="protein sequence ID" value="QQT00450.1"/>
    <property type="molecule type" value="Genomic_DNA"/>
</dbReference>
<dbReference type="Gene3D" id="6.10.140.1960">
    <property type="match status" value="1"/>
</dbReference>
<protein>
    <submittedName>
        <fullName evidence="2">Ferritin-like domain-containing protein</fullName>
    </submittedName>
</protein>
<dbReference type="GO" id="GO:0016491">
    <property type="term" value="F:oxidoreductase activity"/>
    <property type="evidence" value="ECO:0007669"/>
    <property type="project" value="InterPro"/>
</dbReference>
<dbReference type="Gene3D" id="1.20.120.660">
    <property type="entry name" value="IL-4 antagonist (De novo design) like domain"/>
    <property type="match status" value="1"/>
</dbReference>
<dbReference type="KEGG" id="ppsr:I6J18_00385"/>
<name>A0A974NMN9_PERPY</name>
<proteinExistence type="predicted"/>
<evidence type="ECO:0000313" key="2">
    <source>
        <dbReference type="EMBL" id="QQT00450.1"/>
    </source>
</evidence>
<dbReference type="AlphaFoldDB" id="A0A974NMN9"/>